<name>A0ABD3F6L3_9STRA</name>
<evidence type="ECO:0000313" key="1">
    <source>
        <dbReference type="EMBL" id="KAL3661655.1"/>
    </source>
</evidence>
<organism evidence="1 2">
    <name type="scientific">Phytophthora oleae</name>
    <dbReference type="NCBI Taxonomy" id="2107226"/>
    <lineage>
        <taxon>Eukaryota</taxon>
        <taxon>Sar</taxon>
        <taxon>Stramenopiles</taxon>
        <taxon>Oomycota</taxon>
        <taxon>Peronosporomycetes</taxon>
        <taxon>Peronosporales</taxon>
        <taxon>Peronosporaceae</taxon>
        <taxon>Phytophthora</taxon>
    </lineage>
</organism>
<accession>A0ABD3F6L3</accession>
<keyword evidence="2" id="KW-1185">Reference proteome</keyword>
<gene>
    <name evidence="1" type="ORF">V7S43_013414</name>
</gene>
<comment type="caution">
    <text evidence="1">The sequence shown here is derived from an EMBL/GenBank/DDBJ whole genome shotgun (WGS) entry which is preliminary data.</text>
</comment>
<dbReference type="Proteomes" id="UP001632037">
    <property type="component" value="Unassembled WGS sequence"/>
</dbReference>
<sequence>MPEVMLDGIWKFWMRQEWVQGRCGKKCCSPRSVNYFAKPVFTKVTELNGSLNWKHAARLYYWKSDGKFH</sequence>
<dbReference type="EMBL" id="JBIMZQ010000035">
    <property type="protein sequence ID" value="KAL3661655.1"/>
    <property type="molecule type" value="Genomic_DNA"/>
</dbReference>
<dbReference type="AlphaFoldDB" id="A0ABD3F6L3"/>
<reference evidence="1 2" key="1">
    <citation type="submission" date="2024-09" db="EMBL/GenBank/DDBJ databases">
        <title>Genome sequencing and assembly of Phytophthora oleae, isolate VK10A, causative agent of rot of olive drupes.</title>
        <authorList>
            <person name="Conti Taguali S."/>
            <person name="Riolo M."/>
            <person name="La Spada F."/>
            <person name="Cacciola S.O."/>
            <person name="Dionisio G."/>
        </authorList>
    </citation>
    <scope>NUCLEOTIDE SEQUENCE [LARGE SCALE GENOMIC DNA]</scope>
    <source>
        <strain evidence="1 2">VK10A</strain>
    </source>
</reference>
<protein>
    <submittedName>
        <fullName evidence="1">Uncharacterized protein</fullName>
    </submittedName>
</protein>
<proteinExistence type="predicted"/>
<evidence type="ECO:0000313" key="2">
    <source>
        <dbReference type="Proteomes" id="UP001632037"/>
    </source>
</evidence>